<evidence type="ECO:0000313" key="3">
    <source>
        <dbReference type="Proteomes" id="UP001085076"/>
    </source>
</evidence>
<organism evidence="2 3">
    <name type="scientific">Dioscorea zingiberensis</name>
    <dbReference type="NCBI Taxonomy" id="325984"/>
    <lineage>
        <taxon>Eukaryota</taxon>
        <taxon>Viridiplantae</taxon>
        <taxon>Streptophyta</taxon>
        <taxon>Embryophyta</taxon>
        <taxon>Tracheophyta</taxon>
        <taxon>Spermatophyta</taxon>
        <taxon>Magnoliopsida</taxon>
        <taxon>Liliopsida</taxon>
        <taxon>Dioscoreales</taxon>
        <taxon>Dioscoreaceae</taxon>
        <taxon>Dioscorea</taxon>
    </lineage>
</organism>
<name>A0A9D5HGF6_9LILI</name>
<evidence type="ECO:0008006" key="4">
    <source>
        <dbReference type="Google" id="ProtNLM"/>
    </source>
</evidence>
<accession>A0A9D5HGF6</accession>
<dbReference type="AlphaFoldDB" id="A0A9D5HGF6"/>
<dbReference type="Proteomes" id="UP001085076">
    <property type="component" value="Miscellaneous, Linkage group lg04"/>
</dbReference>
<dbReference type="OrthoDB" id="2095648at2759"/>
<gene>
    <name evidence="2" type="ORF">J5N97_017671</name>
</gene>
<reference evidence="2" key="1">
    <citation type="submission" date="2021-03" db="EMBL/GenBank/DDBJ databases">
        <authorList>
            <person name="Li Z."/>
            <person name="Yang C."/>
        </authorList>
    </citation>
    <scope>NUCLEOTIDE SEQUENCE</scope>
    <source>
        <strain evidence="2">Dzin_1.0</strain>
        <tissue evidence="2">Leaf</tissue>
    </source>
</reference>
<sequence>MDCSVGELEAFFGELCGSDKLLRYIDFEITYTSMVDKAIKSIGHLCSQLKSFAFNTQWCKFYLDLEFSYGLHDEVALTATFTVHELRRPQAIRNKMINVGLLAILNSCTQLDSLDIRGCFNAMLEDDLRAKLSRIREVRLPDESTKDYPYITIAEVDIWKLKIDYDYDLGEYNSNSNFDVLGDPEYSYGLPDDVALRVTFTVHELRCPQAIRNKMTNAGLLAIVNSCTQLDSLDIRGCFNAKLDDDLRAKLSGIREVRLPDKFTKDIPYITMAKVDVWKLKIEYDSDLGVYDSDSDSDVPGGQFPDNPDLPADEPMPSSSDRNMWLIKW</sequence>
<keyword evidence="3" id="KW-1185">Reference proteome</keyword>
<dbReference type="PANTHER" id="PTHR38926">
    <property type="entry name" value="F-BOX DOMAIN CONTAINING PROTEIN, EXPRESSED"/>
    <property type="match status" value="1"/>
</dbReference>
<reference evidence="2" key="2">
    <citation type="journal article" date="2022" name="Hortic Res">
        <title>The genome of Dioscorea zingiberensis sheds light on the biosynthesis, origin and evolution of the medicinally important diosgenin saponins.</title>
        <authorList>
            <person name="Li Y."/>
            <person name="Tan C."/>
            <person name="Li Z."/>
            <person name="Guo J."/>
            <person name="Li S."/>
            <person name="Chen X."/>
            <person name="Wang C."/>
            <person name="Dai X."/>
            <person name="Yang H."/>
            <person name="Song W."/>
            <person name="Hou L."/>
            <person name="Xu J."/>
            <person name="Tong Z."/>
            <person name="Xu A."/>
            <person name="Yuan X."/>
            <person name="Wang W."/>
            <person name="Yang Q."/>
            <person name="Chen L."/>
            <person name="Sun Z."/>
            <person name="Wang K."/>
            <person name="Pan B."/>
            <person name="Chen J."/>
            <person name="Bao Y."/>
            <person name="Liu F."/>
            <person name="Qi X."/>
            <person name="Gang D.R."/>
            <person name="Wen J."/>
            <person name="Li J."/>
        </authorList>
    </citation>
    <scope>NUCLEOTIDE SEQUENCE</scope>
    <source>
        <strain evidence="2">Dzin_1.0</strain>
    </source>
</reference>
<proteinExistence type="predicted"/>
<protein>
    <recommendedName>
        <fullName evidence="4">F-box protein</fullName>
    </recommendedName>
</protein>
<dbReference type="SUPFAM" id="SSF52047">
    <property type="entry name" value="RNI-like"/>
    <property type="match status" value="1"/>
</dbReference>
<evidence type="ECO:0000313" key="2">
    <source>
        <dbReference type="EMBL" id="KAJ0975706.1"/>
    </source>
</evidence>
<dbReference type="EMBL" id="JAGGNH010000004">
    <property type="protein sequence ID" value="KAJ0975706.1"/>
    <property type="molecule type" value="Genomic_DNA"/>
</dbReference>
<comment type="caution">
    <text evidence="2">The sequence shown here is derived from an EMBL/GenBank/DDBJ whole genome shotgun (WGS) entry which is preliminary data.</text>
</comment>
<evidence type="ECO:0000256" key="1">
    <source>
        <dbReference type="SAM" id="MobiDB-lite"/>
    </source>
</evidence>
<dbReference type="PANTHER" id="PTHR38926:SF2">
    <property type="entry name" value="F-BOX_LRR-REPEAT PROTEIN 21-RELATED"/>
    <property type="match status" value="1"/>
</dbReference>
<feature type="region of interest" description="Disordered" evidence="1">
    <location>
        <begin position="294"/>
        <end position="329"/>
    </location>
</feature>
<dbReference type="InterPro" id="IPR032675">
    <property type="entry name" value="LRR_dom_sf"/>
</dbReference>
<dbReference type="Gene3D" id="3.80.10.10">
    <property type="entry name" value="Ribonuclease Inhibitor"/>
    <property type="match status" value="1"/>
</dbReference>